<comment type="pathway">
    <text evidence="1 9">Isoprenoid biosynthesis; isopentenyl diphosphate biosynthesis via DXP pathway; isopentenyl diphosphate from 1-deoxy-D-xylulose 5-phosphate: step 1/6.</text>
</comment>
<comment type="catalytic activity">
    <reaction evidence="8">
        <text>2-C-methyl-D-erythritol 4-phosphate + NADP(+) = 1-deoxy-D-xylulose 5-phosphate + NADPH + H(+)</text>
        <dbReference type="Rhea" id="RHEA:13717"/>
        <dbReference type="ChEBI" id="CHEBI:15378"/>
        <dbReference type="ChEBI" id="CHEBI:57783"/>
        <dbReference type="ChEBI" id="CHEBI:57792"/>
        <dbReference type="ChEBI" id="CHEBI:58262"/>
        <dbReference type="ChEBI" id="CHEBI:58349"/>
        <dbReference type="EC" id="1.1.1.267"/>
    </reaction>
    <physiologicalReaction direction="right-to-left" evidence="8">
        <dbReference type="Rhea" id="RHEA:13719"/>
    </physiologicalReaction>
</comment>
<keyword evidence="13" id="KW-0413">Isomerase</keyword>
<evidence type="ECO:0000256" key="6">
    <source>
        <dbReference type="ARBA" id="ARBA00023211"/>
    </source>
</evidence>
<evidence type="ECO:0000256" key="2">
    <source>
        <dbReference type="ARBA" id="ARBA00006825"/>
    </source>
</evidence>
<keyword evidence="9" id="KW-0460">Magnesium</keyword>
<dbReference type="Pfam" id="PF13288">
    <property type="entry name" value="DXPR_C"/>
    <property type="match status" value="1"/>
</dbReference>
<feature type="binding site" evidence="9">
    <location>
        <position position="153"/>
    </location>
    <ligand>
        <name>Mn(2+)</name>
        <dbReference type="ChEBI" id="CHEBI:29035"/>
    </ligand>
</feature>
<feature type="binding site" evidence="9">
    <location>
        <position position="219"/>
    </location>
    <ligand>
        <name>1-deoxy-D-xylulose 5-phosphate</name>
        <dbReference type="ChEBI" id="CHEBI:57792"/>
    </ligand>
</feature>
<keyword evidence="14" id="KW-1185">Reference proteome</keyword>
<dbReference type="GO" id="GO:0016853">
    <property type="term" value="F:isomerase activity"/>
    <property type="evidence" value="ECO:0007669"/>
    <property type="project" value="UniProtKB-KW"/>
</dbReference>
<dbReference type="Gene3D" id="3.40.50.720">
    <property type="entry name" value="NAD(P)-binding Rossmann-like Domain"/>
    <property type="match status" value="1"/>
</dbReference>
<dbReference type="Gene3D" id="1.10.1740.10">
    <property type="match status" value="1"/>
</dbReference>
<dbReference type="GO" id="GO:0030145">
    <property type="term" value="F:manganese ion binding"/>
    <property type="evidence" value="ECO:0007669"/>
    <property type="project" value="TreeGrafter"/>
</dbReference>
<dbReference type="FunFam" id="3.40.50.720:FF:000045">
    <property type="entry name" value="1-deoxy-D-xylulose 5-phosphate reductoisomerase"/>
    <property type="match status" value="1"/>
</dbReference>
<dbReference type="InterPro" id="IPR013512">
    <property type="entry name" value="DXP_reductoisomerase_N"/>
</dbReference>
<feature type="binding site" evidence="9">
    <location>
        <position position="126"/>
    </location>
    <ligand>
        <name>1-deoxy-D-xylulose 5-phosphate</name>
        <dbReference type="ChEBI" id="CHEBI:57792"/>
    </ligand>
</feature>
<dbReference type="UniPathway" id="UPA00056">
    <property type="reaction ID" value="UER00092"/>
</dbReference>
<feature type="binding site" evidence="9">
    <location>
        <position position="151"/>
    </location>
    <ligand>
        <name>Mn(2+)</name>
        <dbReference type="ChEBI" id="CHEBI:29035"/>
    </ligand>
</feature>
<keyword evidence="6 9" id="KW-0464">Manganese</keyword>
<dbReference type="InterPro" id="IPR036169">
    <property type="entry name" value="DXPR_C_sf"/>
</dbReference>
<keyword evidence="3 9" id="KW-0479">Metal-binding</keyword>
<feature type="binding site" evidence="9">
    <location>
        <position position="222"/>
    </location>
    <ligand>
        <name>Mn(2+)</name>
        <dbReference type="ChEBI" id="CHEBI:29035"/>
    </ligand>
</feature>
<dbReference type="PANTHER" id="PTHR30525:SF0">
    <property type="entry name" value="1-DEOXY-D-XYLULOSE 5-PHOSPHATE REDUCTOISOMERASE, CHLOROPLASTIC"/>
    <property type="match status" value="1"/>
</dbReference>
<feature type="binding site" evidence="9">
    <location>
        <position position="213"/>
    </location>
    <ligand>
        <name>1-deoxy-D-xylulose 5-phosphate</name>
        <dbReference type="ChEBI" id="CHEBI:57792"/>
    </ligand>
</feature>
<feature type="domain" description="DXP reductoisomerase C-terminal" evidence="12">
    <location>
        <begin position="262"/>
        <end position="377"/>
    </location>
</feature>
<evidence type="ECO:0000256" key="9">
    <source>
        <dbReference type="HAMAP-Rule" id="MF_00183"/>
    </source>
</evidence>
<comment type="caution">
    <text evidence="13">The sequence shown here is derived from an EMBL/GenBank/DDBJ whole genome shotgun (WGS) entry which is preliminary data.</text>
</comment>
<evidence type="ECO:0000259" key="11">
    <source>
        <dbReference type="Pfam" id="PF08436"/>
    </source>
</evidence>
<comment type="function">
    <text evidence="9">Catalyzes the NADPH-dependent rearrangement and reduction of 1-deoxy-D-xylulose-5-phosphate (DXP) to 2-C-methyl-D-erythritol 4-phosphate (MEP).</text>
</comment>
<feature type="binding site" evidence="9">
    <location>
        <position position="13"/>
    </location>
    <ligand>
        <name>NADPH</name>
        <dbReference type="ChEBI" id="CHEBI:57783"/>
    </ligand>
</feature>
<evidence type="ECO:0000313" key="14">
    <source>
        <dbReference type="Proteomes" id="UP000317010"/>
    </source>
</evidence>
<feature type="binding site" evidence="9">
    <location>
        <position position="153"/>
    </location>
    <ligand>
        <name>1-deoxy-D-xylulose 5-phosphate</name>
        <dbReference type="ChEBI" id="CHEBI:57792"/>
    </ligand>
</feature>
<dbReference type="SUPFAM" id="SSF55347">
    <property type="entry name" value="Glyceraldehyde-3-phosphate dehydrogenase-like, C-terminal domain"/>
    <property type="match status" value="1"/>
</dbReference>
<proteinExistence type="inferred from homology"/>
<feature type="binding site" evidence="9">
    <location>
        <position position="218"/>
    </location>
    <ligand>
        <name>1-deoxy-D-xylulose 5-phosphate</name>
        <dbReference type="ChEBI" id="CHEBI:57792"/>
    </ligand>
</feature>
<evidence type="ECO:0000256" key="1">
    <source>
        <dbReference type="ARBA" id="ARBA00005094"/>
    </source>
</evidence>
<feature type="binding site" evidence="9">
    <location>
        <position position="15"/>
    </location>
    <ligand>
        <name>NADPH</name>
        <dbReference type="ChEBI" id="CHEBI:57783"/>
    </ligand>
</feature>
<dbReference type="GO" id="GO:0030604">
    <property type="term" value="F:1-deoxy-D-xylulose-5-phosphate reductoisomerase activity"/>
    <property type="evidence" value="ECO:0007669"/>
    <property type="project" value="UniProtKB-UniRule"/>
</dbReference>
<feature type="binding site" evidence="9">
    <location>
        <position position="222"/>
    </location>
    <ligand>
        <name>1-deoxy-D-xylulose 5-phosphate</name>
        <dbReference type="ChEBI" id="CHEBI:57792"/>
    </ligand>
</feature>
<feature type="binding site" evidence="9">
    <location>
        <position position="16"/>
    </location>
    <ligand>
        <name>NADPH</name>
        <dbReference type="ChEBI" id="CHEBI:57783"/>
    </ligand>
</feature>
<dbReference type="EMBL" id="VLLI01000010">
    <property type="protein sequence ID" value="TWI97667.1"/>
    <property type="molecule type" value="Genomic_DNA"/>
</dbReference>
<dbReference type="InterPro" id="IPR026877">
    <property type="entry name" value="DXPR_C"/>
</dbReference>
<keyword evidence="5 9" id="KW-0560">Oxidoreductase</keyword>
<protein>
    <recommendedName>
        <fullName evidence="9">1-deoxy-D-xylulose 5-phosphate reductoisomerase</fullName>
        <shortName evidence="9">DXP reductoisomerase</shortName>
        <ecNumber evidence="9">1.1.1.267</ecNumber>
    </recommendedName>
    <alternativeName>
        <fullName evidence="9">1-deoxyxylulose-5-phosphate reductoisomerase</fullName>
    </alternativeName>
    <alternativeName>
        <fullName evidence="9">2-C-methyl-D-erythritol 4-phosphate synthase</fullName>
    </alternativeName>
</protein>
<dbReference type="AlphaFoldDB" id="A0A562TVS8"/>
<accession>A0A562TVS8</accession>
<evidence type="ECO:0000259" key="10">
    <source>
        <dbReference type="Pfam" id="PF02670"/>
    </source>
</evidence>
<dbReference type="Proteomes" id="UP000317010">
    <property type="component" value="Unassembled WGS sequence"/>
</dbReference>
<dbReference type="GO" id="GO:0070402">
    <property type="term" value="F:NADPH binding"/>
    <property type="evidence" value="ECO:0007669"/>
    <property type="project" value="InterPro"/>
</dbReference>
<organism evidence="13 14">
    <name type="scientific">Mucilaginibacter frigoritolerans</name>
    <dbReference type="NCBI Taxonomy" id="652788"/>
    <lineage>
        <taxon>Bacteria</taxon>
        <taxon>Pseudomonadati</taxon>
        <taxon>Bacteroidota</taxon>
        <taxon>Sphingobacteriia</taxon>
        <taxon>Sphingobacteriales</taxon>
        <taxon>Sphingobacteriaceae</taxon>
        <taxon>Mucilaginibacter</taxon>
    </lineage>
</organism>
<dbReference type="HAMAP" id="MF_00183">
    <property type="entry name" value="DXP_reductoisom"/>
    <property type="match status" value="1"/>
</dbReference>
<dbReference type="NCBIfam" id="TIGR00243">
    <property type="entry name" value="Dxr"/>
    <property type="match status" value="1"/>
</dbReference>
<dbReference type="PIRSF" id="PIRSF006205">
    <property type="entry name" value="Dxp_reductismrs"/>
    <property type="match status" value="1"/>
</dbReference>
<dbReference type="EC" id="1.1.1.267" evidence="9"/>
<keyword evidence="4 9" id="KW-0521">NADP</keyword>
<feature type="binding site" evidence="9">
    <location>
        <position position="41"/>
    </location>
    <ligand>
        <name>NADPH</name>
        <dbReference type="ChEBI" id="CHEBI:57783"/>
    </ligand>
</feature>
<dbReference type="Pfam" id="PF02670">
    <property type="entry name" value="DXP_reductoisom"/>
    <property type="match status" value="1"/>
</dbReference>
<evidence type="ECO:0000313" key="13">
    <source>
        <dbReference type="EMBL" id="TWI97667.1"/>
    </source>
</evidence>
<feature type="binding site" evidence="9">
    <location>
        <position position="127"/>
    </location>
    <ligand>
        <name>NADPH</name>
        <dbReference type="ChEBI" id="CHEBI:57783"/>
    </ligand>
</feature>
<comment type="similarity">
    <text evidence="2 9">Belongs to the DXR family.</text>
</comment>
<evidence type="ECO:0000256" key="3">
    <source>
        <dbReference type="ARBA" id="ARBA00022723"/>
    </source>
</evidence>
<name>A0A562TVS8_9SPHI</name>
<feature type="binding site" evidence="9">
    <location>
        <position position="177"/>
    </location>
    <ligand>
        <name>1-deoxy-D-xylulose 5-phosphate</name>
        <dbReference type="ChEBI" id="CHEBI:57792"/>
    </ligand>
</feature>
<evidence type="ECO:0000259" key="12">
    <source>
        <dbReference type="Pfam" id="PF13288"/>
    </source>
</evidence>
<evidence type="ECO:0000256" key="4">
    <source>
        <dbReference type="ARBA" id="ARBA00022857"/>
    </source>
</evidence>
<evidence type="ECO:0000256" key="7">
    <source>
        <dbReference type="ARBA" id="ARBA00023229"/>
    </source>
</evidence>
<dbReference type="NCBIfam" id="NF009114">
    <property type="entry name" value="PRK12464.1"/>
    <property type="match status" value="1"/>
</dbReference>
<feature type="binding site" evidence="9">
    <location>
        <position position="125"/>
    </location>
    <ligand>
        <name>NADPH</name>
        <dbReference type="ChEBI" id="CHEBI:57783"/>
    </ligand>
</feature>
<dbReference type="InterPro" id="IPR013644">
    <property type="entry name" value="DXP_reductoisomerase_C"/>
</dbReference>
<dbReference type="SUPFAM" id="SSF69055">
    <property type="entry name" value="1-deoxy-D-xylulose-5-phosphate reductoisomerase, C-terminal domain"/>
    <property type="match status" value="1"/>
</dbReference>
<feature type="binding site" evidence="9">
    <location>
        <position position="206"/>
    </location>
    <ligand>
        <name>NADPH</name>
        <dbReference type="ChEBI" id="CHEBI:57783"/>
    </ligand>
</feature>
<feature type="binding site" evidence="9">
    <location>
        <position position="200"/>
    </location>
    <ligand>
        <name>1-deoxy-D-xylulose 5-phosphate</name>
        <dbReference type="ChEBI" id="CHEBI:57792"/>
    </ligand>
</feature>
<dbReference type="PANTHER" id="PTHR30525">
    <property type="entry name" value="1-DEOXY-D-XYLULOSE 5-PHOSPHATE REDUCTOISOMERASE"/>
    <property type="match status" value="1"/>
</dbReference>
<feature type="binding site" evidence="9">
    <location>
        <position position="14"/>
    </location>
    <ligand>
        <name>NADPH</name>
        <dbReference type="ChEBI" id="CHEBI:57783"/>
    </ligand>
</feature>
<dbReference type="Pfam" id="PF08436">
    <property type="entry name" value="DXP_redisom_C"/>
    <property type="match status" value="1"/>
</dbReference>
<feature type="domain" description="1-deoxy-D-xylulose 5-phosphate reductoisomerase N-terminal" evidence="10">
    <location>
        <begin position="7"/>
        <end position="133"/>
    </location>
</feature>
<feature type="binding site" evidence="9">
    <location>
        <position position="152"/>
    </location>
    <ligand>
        <name>1-deoxy-D-xylulose 5-phosphate</name>
        <dbReference type="ChEBI" id="CHEBI:57792"/>
    </ligand>
</feature>
<reference evidence="13 14" key="1">
    <citation type="submission" date="2019-07" db="EMBL/GenBank/DDBJ databases">
        <title>Genomic Encyclopedia of Archaeal and Bacterial Type Strains, Phase II (KMG-II): from individual species to whole genera.</title>
        <authorList>
            <person name="Goeker M."/>
        </authorList>
    </citation>
    <scope>NUCLEOTIDE SEQUENCE [LARGE SCALE GENOMIC DNA]</scope>
    <source>
        <strain evidence="13 14">ATCC BAA-1854</strain>
    </source>
</reference>
<keyword evidence="7 9" id="KW-0414">Isoprene biosynthesis</keyword>
<dbReference type="InterPro" id="IPR036291">
    <property type="entry name" value="NAD(P)-bd_dom_sf"/>
</dbReference>
<dbReference type="InterPro" id="IPR003821">
    <property type="entry name" value="DXP_reductoisomerase"/>
</dbReference>
<comment type="caution">
    <text evidence="9">Lacks conserved residue(s) required for the propagation of feature annotation.</text>
</comment>
<evidence type="ECO:0000256" key="5">
    <source>
        <dbReference type="ARBA" id="ARBA00023002"/>
    </source>
</evidence>
<dbReference type="GO" id="GO:0051484">
    <property type="term" value="P:isopentenyl diphosphate biosynthetic process, methylerythritol 4-phosphate pathway involved in terpenoid biosynthetic process"/>
    <property type="evidence" value="ECO:0007669"/>
    <property type="project" value="TreeGrafter"/>
</dbReference>
<dbReference type="RefSeq" id="WP_144914520.1">
    <property type="nucleotide sequence ID" value="NZ_VLLI01000010.1"/>
</dbReference>
<evidence type="ECO:0000256" key="8">
    <source>
        <dbReference type="ARBA" id="ARBA00048543"/>
    </source>
</evidence>
<gene>
    <name evidence="9" type="primary">dxr</name>
    <name evidence="13" type="ORF">JN11_03490</name>
</gene>
<dbReference type="SUPFAM" id="SSF51735">
    <property type="entry name" value="NAD(P)-binding Rossmann-fold domains"/>
    <property type="match status" value="1"/>
</dbReference>
<comment type="cofactor">
    <cofactor evidence="9">
        <name>Mg(2+)</name>
        <dbReference type="ChEBI" id="CHEBI:18420"/>
    </cofactor>
    <cofactor evidence="9">
        <name>Mn(2+)</name>
        <dbReference type="ChEBI" id="CHEBI:29035"/>
    </cofactor>
</comment>
<sequence length="394" mass="43249">MSNKKNIAILGSTGSVGTQTLEVIGGNTDLFNVFLITANSNAFLLIKQALEFLPQYAIICDQSKYNEVKDALANTAVKVLAGIEAINEVVTHPDIDIVLTAMVGFAGLEPTIAAIKAGKDIALANKETLVVAGELITALAKKHQVKILPVDSEHSAIFQCLAGEEDNAIEKIILTASGGPFRGKYISFLENVTREDALKHPNWVMGAKITIDSASLMNKGLEVIEAKWLFDLQADQIDVIVHPQSIIHSMVQFQDGSLKAQMGLPDMKLPIQYALSYPGRIKNNFKRFDFINYPELTFEKPDLETFRNLGLAFEALKQGGNMPCIINAANEVAVAGFLNKSIGFLAMSDIIEQCMQQIQYEASPVLDDYLNTDKETRIFAQNLIKKMPLKALQF</sequence>
<feature type="domain" description="1-deoxy-D-xylulose 5-phosphate reductoisomerase C-terminal" evidence="11">
    <location>
        <begin position="147"/>
        <end position="230"/>
    </location>
</feature>
<dbReference type="OrthoDB" id="9806546at2"/>